<accession>A0A0D8BFD1</accession>
<dbReference type="AlphaFoldDB" id="A0A0D8BFD1"/>
<dbReference type="PATRIC" id="fig|1502723.3.peg.1884"/>
<gene>
    <name evidence="2" type="ORF">FF36_02763</name>
</gene>
<sequence length="145" mass="15088">MIVPAARVIRLGLLLTLALAVPAVAISAGLRGGTGALSVVLGLVIVVAFFTISKLAVGAVARRAPHLLLPAALGTYALKIAVLGVVLLGLQDSSALDLPSFAWSIFGGVFAWMGAELWVATHTRVPFFDPDRPGAWDAARRPPTR</sequence>
<keyword evidence="1" id="KW-1133">Transmembrane helix</keyword>
<evidence type="ECO:0000313" key="2">
    <source>
        <dbReference type="EMBL" id="KJE22988.1"/>
    </source>
</evidence>
<keyword evidence="1" id="KW-0472">Membrane</keyword>
<keyword evidence="1" id="KW-0812">Transmembrane</keyword>
<evidence type="ECO:0000256" key="1">
    <source>
        <dbReference type="SAM" id="Phobius"/>
    </source>
</evidence>
<dbReference type="EMBL" id="JYFN01000018">
    <property type="protein sequence ID" value="KJE22988.1"/>
    <property type="molecule type" value="Genomic_DNA"/>
</dbReference>
<feature type="transmembrane region" description="Helical" evidence="1">
    <location>
        <begin position="101"/>
        <end position="120"/>
    </location>
</feature>
<name>A0A0D8BFD1_9ACTN</name>
<keyword evidence="3" id="KW-1185">Reference proteome</keyword>
<dbReference type="RefSeq" id="WP_044885384.1">
    <property type="nucleotide sequence ID" value="NZ_JYFN01000018.1"/>
</dbReference>
<feature type="transmembrane region" description="Helical" evidence="1">
    <location>
        <begin position="67"/>
        <end position="89"/>
    </location>
</feature>
<evidence type="ECO:0008006" key="4">
    <source>
        <dbReference type="Google" id="ProtNLM"/>
    </source>
</evidence>
<organism evidence="2 3">
    <name type="scientific">Frankia torreyi</name>
    <dbReference type="NCBI Taxonomy" id="1856"/>
    <lineage>
        <taxon>Bacteria</taxon>
        <taxon>Bacillati</taxon>
        <taxon>Actinomycetota</taxon>
        <taxon>Actinomycetes</taxon>
        <taxon>Frankiales</taxon>
        <taxon>Frankiaceae</taxon>
        <taxon>Frankia</taxon>
    </lineage>
</organism>
<reference evidence="2 3" key="2">
    <citation type="journal article" date="2016" name="Genome Announc.">
        <title>Permanent Draft Genome Sequences for Two Variants of Frankia sp. Strain CpI1, the First Frankia Strain Isolated from Root Nodules of Comptonia peregrina.</title>
        <authorList>
            <person name="Oshone R."/>
            <person name="Hurst S.G.IV."/>
            <person name="Abebe-Akele F."/>
            <person name="Simpson S."/>
            <person name="Morris K."/>
            <person name="Thomas W.K."/>
            <person name="Tisa L.S."/>
        </authorList>
    </citation>
    <scope>NUCLEOTIDE SEQUENCE [LARGE SCALE GENOMIC DNA]</scope>
    <source>
        <strain evidence="3">CpI1-S</strain>
    </source>
</reference>
<dbReference type="Proteomes" id="UP000032545">
    <property type="component" value="Unassembled WGS sequence"/>
</dbReference>
<proteinExistence type="predicted"/>
<feature type="transmembrane region" description="Helical" evidence="1">
    <location>
        <begin position="35"/>
        <end position="55"/>
    </location>
</feature>
<evidence type="ECO:0000313" key="3">
    <source>
        <dbReference type="Proteomes" id="UP000032545"/>
    </source>
</evidence>
<protein>
    <recommendedName>
        <fullName evidence="4">ATP synthase protein I</fullName>
    </recommendedName>
</protein>
<dbReference type="OrthoDB" id="3217779at2"/>
<comment type="caution">
    <text evidence="2">The sequence shown here is derived from an EMBL/GenBank/DDBJ whole genome shotgun (WGS) entry which is preliminary data.</text>
</comment>
<reference evidence="3" key="1">
    <citation type="submission" date="2015-02" db="EMBL/GenBank/DDBJ databases">
        <title>Draft Genome of Frankia sp. CpI1-S.</title>
        <authorList>
            <person name="Oshone R.T."/>
            <person name="Ngom M."/>
            <person name="Ghodhbane-Gtari F."/>
            <person name="Gtari M."/>
            <person name="Morris K."/>
            <person name="Thomas K."/>
            <person name="Sen A."/>
            <person name="Tisa L.S."/>
        </authorList>
    </citation>
    <scope>NUCLEOTIDE SEQUENCE [LARGE SCALE GENOMIC DNA]</scope>
    <source>
        <strain evidence="3">CpI1-S</strain>
    </source>
</reference>